<proteinExistence type="predicted"/>
<evidence type="ECO:0000256" key="1">
    <source>
        <dbReference type="ARBA" id="ARBA00022531"/>
    </source>
</evidence>
<organism evidence="5 6">
    <name type="scientific">Schleiferia thermophila</name>
    <dbReference type="NCBI Taxonomy" id="884107"/>
    <lineage>
        <taxon>Bacteria</taxon>
        <taxon>Pseudomonadati</taxon>
        <taxon>Bacteroidota</taxon>
        <taxon>Flavobacteriia</taxon>
        <taxon>Flavobacteriales</taxon>
        <taxon>Schleiferiaceae</taxon>
        <taxon>Schleiferia</taxon>
    </lineage>
</organism>
<protein>
    <submittedName>
        <fullName evidence="5">Putative secreted protein (Por secretion system target)</fullName>
    </submittedName>
</protein>
<evidence type="ECO:0000256" key="3">
    <source>
        <dbReference type="SAM" id="SignalP"/>
    </source>
</evidence>
<feature type="signal peptide" evidence="3">
    <location>
        <begin position="1"/>
        <end position="18"/>
    </location>
</feature>
<dbReference type="PANTHER" id="PTHR47199:SF2">
    <property type="entry name" value="PHOTOSYSTEM II STABILITY_ASSEMBLY FACTOR HCF136, CHLOROPLASTIC"/>
    <property type="match status" value="1"/>
</dbReference>
<dbReference type="AlphaFoldDB" id="A0A369A6F8"/>
<dbReference type="PANTHER" id="PTHR47199">
    <property type="entry name" value="PHOTOSYSTEM II STABILITY/ASSEMBLY FACTOR HCF136, CHLOROPLASTIC"/>
    <property type="match status" value="1"/>
</dbReference>
<evidence type="ECO:0000313" key="5">
    <source>
        <dbReference type="EMBL" id="RCX04731.1"/>
    </source>
</evidence>
<evidence type="ECO:0000313" key="6">
    <source>
        <dbReference type="Proteomes" id="UP000253517"/>
    </source>
</evidence>
<dbReference type="RefSeq" id="WP_114365485.1">
    <property type="nucleotide sequence ID" value="NZ_BHZF01000001.1"/>
</dbReference>
<feature type="chain" id="PRO_5016883912" evidence="3">
    <location>
        <begin position="19"/>
        <end position="830"/>
    </location>
</feature>
<dbReference type="Pfam" id="PF14870">
    <property type="entry name" value="PSII_BNR"/>
    <property type="match status" value="1"/>
</dbReference>
<keyword evidence="1" id="KW-0602">Photosynthesis</keyword>
<dbReference type="Gene3D" id="2.130.10.10">
    <property type="entry name" value="YVTN repeat-like/Quinoprotein amine dehydrogenase"/>
    <property type="match status" value="1"/>
</dbReference>
<dbReference type="InterPro" id="IPR015943">
    <property type="entry name" value="WD40/YVTN_repeat-like_dom_sf"/>
</dbReference>
<keyword evidence="6" id="KW-1185">Reference proteome</keyword>
<keyword evidence="2" id="KW-0604">Photosystem II</keyword>
<sequence>MKQALSFILLIYSLHSLSQVSNETTPTTQGLWGAAESGIGQLFMVGNNGTIIRRNAGCVAQWSSITAPTTSGLRAITFTGDSIGIIVGVSGTLLRSTNHGNSWSTVFSGTTAGLLDVIADDSIVIAVGGGAASGNVVIRSGDYGQTWTTVVSTLPASPFSIAKVTDNTFVLCGVQGTVFRSTDKGLTWTAVTGPFAGTLSSVDFFDHANGMICGQNGAVYKTKDGGLTWSQVNYNSSAFFNGGLVLKPWRYLLVGNSGVALQADSSGTSHSVGLSTTQAMRVIIRYRDRIYIAGNQGLVFTVPFDGDFPTIFQENFCSFTDSIQPPSGWSNQSPLPNRLWRFDNPFPTTSAAASLFVPPFAVYQPGFYGPGQDSAILTTPPFNTTGALFPLVQWNEFVQPPLSGTMTMRIQAFNGSQWSTIYESNGFFDGAAPTALAASPRLKNTARRAAVLPLPNMTGVQLRFIISSSNSTGGFWLIDDIRVTNSSYDVQLDSVIHHTGCSPVNSDLPQAVVFNNSQIDHFPILTTLWTNSGTIQRTISEVAPPFSDYAVNLVPSPIPVSNGDSLYAQINAWDQSATNHAASFIYSFMQAVPGTNGARYTLCGPDTITVSLSAPAGISIQWTLGGILLSNQSSIQIAQPGTYYVTFQEGNCSETDSVVVHQVAQPANPLLSISDTINPPTMVTIPIGNADSMHVVVYHSTLGQFVNVITTSDYSFTPGATGNMTVQVTLFEETCDFTYTKSIAVVSGLGQFESDHPLYSLFPNPASDWVSIQSASSIARMNVYNLLGHLICSVEYPGSDIAIGHLMAGPYIVEIIDHYGHIKRFKLIKK</sequence>
<dbReference type="EMBL" id="QPJS01000001">
    <property type="protein sequence ID" value="RCX04731.1"/>
    <property type="molecule type" value="Genomic_DNA"/>
</dbReference>
<name>A0A369A6F8_9FLAO</name>
<gene>
    <name evidence="5" type="ORF">DES35_1011</name>
</gene>
<dbReference type="SUPFAM" id="SSF110296">
    <property type="entry name" value="Oligoxyloglucan reducing end-specific cellobiohydrolase"/>
    <property type="match status" value="1"/>
</dbReference>
<feature type="domain" description="Photosynthesis system II assembly factor Ycf48/Hcf136-like" evidence="4">
    <location>
        <begin position="59"/>
        <end position="199"/>
    </location>
</feature>
<dbReference type="InterPro" id="IPR028203">
    <property type="entry name" value="PSII_CF48-like_dom"/>
</dbReference>
<accession>A0A369A6F8</accession>
<keyword evidence="3" id="KW-0732">Signal</keyword>
<dbReference type="GO" id="GO:0009523">
    <property type="term" value="C:photosystem II"/>
    <property type="evidence" value="ECO:0007669"/>
    <property type="project" value="UniProtKB-KW"/>
</dbReference>
<evidence type="ECO:0000259" key="4">
    <source>
        <dbReference type="Pfam" id="PF14870"/>
    </source>
</evidence>
<comment type="caution">
    <text evidence="5">The sequence shown here is derived from an EMBL/GenBank/DDBJ whole genome shotgun (WGS) entry which is preliminary data.</text>
</comment>
<reference evidence="5 6" key="1">
    <citation type="submission" date="2018-07" db="EMBL/GenBank/DDBJ databases">
        <title>Genomic Encyclopedia of Type Strains, Phase IV (KMG-IV): sequencing the most valuable type-strain genomes for metagenomic binning, comparative biology and taxonomic classification.</title>
        <authorList>
            <person name="Goeker M."/>
        </authorList>
    </citation>
    <scope>NUCLEOTIDE SEQUENCE [LARGE SCALE GENOMIC DNA]</scope>
    <source>
        <strain evidence="5 6">DSM 21410</strain>
    </source>
</reference>
<dbReference type="Proteomes" id="UP000253517">
    <property type="component" value="Unassembled WGS sequence"/>
</dbReference>
<dbReference type="GO" id="GO:0015979">
    <property type="term" value="P:photosynthesis"/>
    <property type="evidence" value="ECO:0007669"/>
    <property type="project" value="UniProtKB-KW"/>
</dbReference>
<evidence type="ECO:0000256" key="2">
    <source>
        <dbReference type="ARBA" id="ARBA00023276"/>
    </source>
</evidence>
<dbReference type="CDD" id="cd15482">
    <property type="entry name" value="Sialidase_non-viral"/>
    <property type="match status" value="1"/>
</dbReference>